<dbReference type="GO" id="GO:0008374">
    <property type="term" value="F:O-acyltransferase activity"/>
    <property type="evidence" value="ECO:0007669"/>
    <property type="project" value="TreeGrafter"/>
</dbReference>
<keyword evidence="5" id="KW-1185">Reference proteome</keyword>
<evidence type="ECO:0000256" key="1">
    <source>
        <dbReference type="ARBA" id="ARBA00007274"/>
    </source>
</evidence>
<dbReference type="RefSeq" id="WP_091612918.1">
    <property type="nucleotide sequence ID" value="NZ_FNNC01000002.1"/>
</dbReference>
<evidence type="ECO:0000313" key="5">
    <source>
        <dbReference type="Proteomes" id="UP000199488"/>
    </source>
</evidence>
<dbReference type="NCBIfam" id="NF007797">
    <property type="entry name" value="PRK10502.1"/>
    <property type="match status" value="1"/>
</dbReference>
<dbReference type="Gene3D" id="2.160.10.10">
    <property type="entry name" value="Hexapeptide repeat proteins"/>
    <property type="match status" value="1"/>
</dbReference>
<dbReference type="OrthoDB" id="9801697at2"/>
<evidence type="ECO:0000256" key="3">
    <source>
        <dbReference type="SAM" id="Phobius"/>
    </source>
</evidence>
<reference evidence="4 5" key="1">
    <citation type="submission" date="2016-10" db="EMBL/GenBank/DDBJ databases">
        <authorList>
            <person name="de Groot N.N."/>
        </authorList>
    </citation>
    <scope>NUCLEOTIDE SEQUENCE [LARGE SCALE GENOMIC DNA]</scope>
    <source>
        <strain evidence="4 5">DSM 23126</strain>
    </source>
</reference>
<feature type="transmembrane region" description="Helical" evidence="3">
    <location>
        <begin position="20"/>
        <end position="37"/>
    </location>
</feature>
<accession>A0A1H2TH43</accession>
<proteinExistence type="inferred from homology"/>
<dbReference type="EMBL" id="FNNC01000002">
    <property type="protein sequence ID" value="SDW43130.1"/>
    <property type="molecule type" value="Genomic_DNA"/>
</dbReference>
<dbReference type="CDD" id="cd05825">
    <property type="entry name" value="LbH_wcaF_like"/>
    <property type="match status" value="1"/>
</dbReference>
<sequence>MKVQLDRYDQSDYDRGRPGWFILLWWLVQGTLFRFSLHPMYGFRRRLLRAFGMQVGKGAKIRPSARFTYPWKVTIGGHSWVGDEAVFYSLDQITIGDHCVVSQKTYLCTGSHHLQKVSFDLITAPITLETGSWAAAGAFIHPGVTLGEYAVAAARSNVTKNIPANEIHGGNPAAFLKSRFPDVGTAGEKPLKQAQGAGI</sequence>
<gene>
    <name evidence="4" type="ORF">SAMN05421781_1400</name>
</gene>
<keyword evidence="2 4" id="KW-0808">Transferase</keyword>
<name>A0A1H2TH43_9BACI</name>
<comment type="similarity">
    <text evidence="1">Belongs to the transferase hexapeptide repeat family.</text>
</comment>
<dbReference type="PANTHER" id="PTHR23416:SF23">
    <property type="entry name" value="ACETYLTRANSFERASE C18B11.09C-RELATED"/>
    <property type="match status" value="1"/>
</dbReference>
<evidence type="ECO:0000256" key="2">
    <source>
        <dbReference type="ARBA" id="ARBA00022679"/>
    </source>
</evidence>
<evidence type="ECO:0000313" key="4">
    <source>
        <dbReference type="EMBL" id="SDW43130.1"/>
    </source>
</evidence>
<keyword evidence="3" id="KW-1133">Transmembrane helix</keyword>
<dbReference type="Proteomes" id="UP000199488">
    <property type="component" value="Unassembled WGS sequence"/>
</dbReference>
<dbReference type="InterPro" id="IPR051159">
    <property type="entry name" value="Hexapeptide_acetyltransf"/>
</dbReference>
<keyword evidence="3" id="KW-0472">Membrane</keyword>
<keyword evidence="3" id="KW-0812">Transmembrane</keyword>
<dbReference type="InterPro" id="IPR011004">
    <property type="entry name" value="Trimer_LpxA-like_sf"/>
</dbReference>
<protein>
    <submittedName>
        <fullName evidence="4">Putative colanic acid biosynthesis acetyltransferase WcaF</fullName>
    </submittedName>
</protein>
<dbReference type="AlphaFoldDB" id="A0A1H2TH43"/>
<dbReference type="SUPFAM" id="SSF51161">
    <property type="entry name" value="Trimeric LpxA-like enzymes"/>
    <property type="match status" value="1"/>
</dbReference>
<dbReference type="GO" id="GO:0005829">
    <property type="term" value="C:cytosol"/>
    <property type="evidence" value="ECO:0007669"/>
    <property type="project" value="TreeGrafter"/>
</dbReference>
<organism evidence="4 5">
    <name type="scientific">Marinococcus luteus</name>
    <dbReference type="NCBI Taxonomy" id="1122204"/>
    <lineage>
        <taxon>Bacteria</taxon>
        <taxon>Bacillati</taxon>
        <taxon>Bacillota</taxon>
        <taxon>Bacilli</taxon>
        <taxon>Bacillales</taxon>
        <taxon>Bacillaceae</taxon>
        <taxon>Marinococcus</taxon>
    </lineage>
</organism>
<dbReference type="STRING" id="1122204.SAMN05421781_1400"/>
<dbReference type="PANTHER" id="PTHR23416">
    <property type="entry name" value="SIALIC ACID SYNTHASE-RELATED"/>
    <property type="match status" value="1"/>
</dbReference>